<dbReference type="FunFam" id="2.10.250.10:FF:000002">
    <property type="entry name" value="Calreticulin"/>
    <property type="match status" value="1"/>
</dbReference>
<feature type="binding site" evidence="12">
    <location>
        <position position="315"/>
    </location>
    <ligand>
        <name>an alpha-D-glucoside</name>
        <dbReference type="ChEBI" id="CHEBI:22390"/>
    </ligand>
</feature>
<proteinExistence type="inferred from homology"/>
<evidence type="ECO:0000256" key="14">
    <source>
        <dbReference type="RuleBase" id="RU362126"/>
    </source>
</evidence>
<dbReference type="InterPro" id="IPR009169">
    <property type="entry name" value="Calreticulin"/>
</dbReference>
<dbReference type="STRING" id="1263082.A0A068RNY6"/>
<dbReference type="Gene3D" id="2.60.120.200">
    <property type="match status" value="1"/>
</dbReference>
<dbReference type="VEuPathDB" id="FungiDB:LCOR_02382.1"/>
<evidence type="ECO:0000256" key="10">
    <source>
        <dbReference type="ARBA" id="ARBA00023186"/>
    </source>
</evidence>
<keyword evidence="6" id="KW-0677">Repeat</keyword>
<dbReference type="GO" id="GO:0005509">
    <property type="term" value="F:calcium ion binding"/>
    <property type="evidence" value="ECO:0007669"/>
    <property type="project" value="InterPro"/>
</dbReference>
<evidence type="ECO:0000256" key="3">
    <source>
        <dbReference type="ARBA" id="ARBA00022723"/>
    </source>
</evidence>
<dbReference type="PANTHER" id="PTHR11073:SF2">
    <property type="entry name" value="CALRETICULIN"/>
    <property type="match status" value="1"/>
</dbReference>
<dbReference type="EMBL" id="CBTN010000007">
    <property type="protein sequence ID" value="CDH50676.1"/>
    <property type="molecule type" value="Genomic_DNA"/>
</dbReference>
<keyword evidence="8" id="KW-0862">Zinc</keyword>
<dbReference type="PROSITE" id="PS00804">
    <property type="entry name" value="CALRETICULIN_2"/>
    <property type="match status" value="1"/>
</dbReference>
<sequence>MKIPTIAAVLGLAALTSAEVYLHETFSDGEGWKDRWTVSEHREDLGKMAVSTGEWYADENKSAGLRTTEDYRFYALSTPVKPFNTKGKDLVIQYDVKNDQNIDCGGSYLKVFSDSLEPKNFHGESEYNIMFGPDYCGSKAMVHAILNYKGVNHDLKKTVSAPKDLHTHTYTLVIKPDQTYQVLVDGDEKAAGNLIDDWSFLPPKKIKDPNAKKPEDWVDEAEIDDPEDKKPEGYDDIPEFIPDPEATKPEDWDDDMDGDWEAPSIPNPDYQGPWKAKRIPNPDYKGPWEHPEIDNPEYKVDNEIYVYDINNIGFDLWQVKSGTSFDNILVTDDIEYAEKVRKESLELAEKEKEAKKAFDEKPKEDEEKKEFVEEEEKDEEITIDLDAEEEEPKKVEDEEKEDAEDAKKPVKDEL</sequence>
<dbReference type="SUPFAM" id="SSF49899">
    <property type="entry name" value="Concanavalin A-like lectins/glucanases"/>
    <property type="match status" value="1"/>
</dbReference>
<keyword evidence="3" id="KW-0479">Metal-binding</keyword>
<feature type="binding site" evidence="12">
    <location>
        <position position="108"/>
    </location>
    <ligand>
        <name>an alpha-D-glucoside</name>
        <dbReference type="ChEBI" id="CHEBI:22390"/>
    </ligand>
</feature>
<evidence type="ECO:0000313" key="17">
    <source>
        <dbReference type="Proteomes" id="UP000027586"/>
    </source>
</evidence>
<keyword evidence="13" id="KW-1015">Disulfide bond</keyword>
<keyword evidence="9" id="KW-0106">Calcium</keyword>
<comment type="caution">
    <text evidence="16">The sequence shown here is derived from an EMBL/GenBank/DDBJ whole genome shotgun (WGS) entry which is preliminary data.</text>
</comment>
<evidence type="ECO:0000256" key="11">
    <source>
        <dbReference type="PIRNR" id="PIRNR002356"/>
    </source>
</evidence>
<feature type="chain" id="PRO_5001652638" description="Calreticulin" evidence="14">
    <location>
        <begin position="19"/>
        <end position="414"/>
    </location>
</feature>
<dbReference type="InterPro" id="IPR013320">
    <property type="entry name" value="ConA-like_dom_sf"/>
</dbReference>
<dbReference type="PROSITE" id="PS00805">
    <property type="entry name" value="CALRETICULIN_REPEAT"/>
    <property type="match status" value="1"/>
</dbReference>
<comment type="similarity">
    <text evidence="2 11 14">Belongs to the calreticulin family.</text>
</comment>
<dbReference type="GO" id="GO:0005788">
    <property type="term" value="C:endoplasmic reticulum lumen"/>
    <property type="evidence" value="ECO:0007669"/>
    <property type="project" value="UniProtKB-SubCell"/>
</dbReference>
<keyword evidence="5" id="KW-0430">Lectin</keyword>
<evidence type="ECO:0000256" key="13">
    <source>
        <dbReference type="PIRSR" id="PIRSR002356-3"/>
    </source>
</evidence>
<feature type="binding site" evidence="12">
    <location>
        <position position="110"/>
    </location>
    <ligand>
        <name>an alpha-D-glucoside</name>
        <dbReference type="ChEBI" id="CHEBI:22390"/>
    </ligand>
</feature>
<protein>
    <recommendedName>
        <fullName evidence="11">Calreticulin</fullName>
    </recommendedName>
</protein>
<dbReference type="InterPro" id="IPR018124">
    <property type="entry name" value="Calret/calnex_CS"/>
</dbReference>
<dbReference type="GO" id="GO:0036503">
    <property type="term" value="P:ERAD pathway"/>
    <property type="evidence" value="ECO:0007669"/>
    <property type="project" value="TreeGrafter"/>
</dbReference>
<feature type="signal peptide" evidence="14">
    <location>
        <begin position="1"/>
        <end position="18"/>
    </location>
</feature>
<keyword evidence="4 14" id="KW-0732">Signal</keyword>
<dbReference type="InterPro" id="IPR001580">
    <property type="entry name" value="Calret/calnex"/>
</dbReference>
<feature type="compositionally biased region" description="Basic and acidic residues" evidence="15">
    <location>
        <begin position="348"/>
        <end position="371"/>
    </location>
</feature>
<evidence type="ECO:0000313" key="16">
    <source>
        <dbReference type="EMBL" id="CDH50676.1"/>
    </source>
</evidence>
<keyword evidence="17" id="KW-1185">Reference proteome</keyword>
<dbReference type="Proteomes" id="UP000027586">
    <property type="component" value="Unassembled WGS sequence"/>
</dbReference>
<feature type="binding site" evidence="12">
    <location>
        <position position="127"/>
    </location>
    <ligand>
        <name>an alpha-D-glucoside</name>
        <dbReference type="ChEBI" id="CHEBI:22390"/>
    </ligand>
</feature>
<feature type="region of interest" description="Disordered" evidence="15">
    <location>
        <begin position="348"/>
        <end position="414"/>
    </location>
</feature>
<dbReference type="Gene3D" id="2.10.250.10">
    <property type="entry name" value="Calreticulin/calnexin, P domain"/>
    <property type="match status" value="1"/>
</dbReference>
<dbReference type="PRINTS" id="PR00626">
    <property type="entry name" value="CALRETICULIN"/>
</dbReference>
<evidence type="ECO:0000256" key="1">
    <source>
        <dbReference type="ARBA" id="ARBA00004319"/>
    </source>
</evidence>
<evidence type="ECO:0000256" key="15">
    <source>
        <dbReference type="SAM" id="MobiDB-lite"/>
    </source>
</evidence>
<evidence type="ECO:0000256" key="6">
    <source>
        <dbReference type="ARBA" id="ARBA00022737"/>
    </source>
</evidence>
<dbReference type="OrthoDB" id="1938156at2759"/>
<feature type="compositionally biased region" description="Acidic residues" evidence="15">
    <location>
        <begin position="217"/>
        <end position="226"/>
    </location>
</feature>
<feature type="region of interest" description="Disordered" evidence="15">
    <location>
        <begin position="206"/>
        <end position="250"/>
    </location>
</feature>
<comment type="subcellular location">
    <subcellularLocation>
        <location evidence="1 11">Endoplasmic reticulum lumen</location>
    </subcellularLocation>
</comment>
<feature type="compositionally biased region" description="Basic and acidic residues" evidence="15">
    <location>
        <begin position="206"/>
        <end position="216"/>
    </location>
</feature>
<evidence type="ECO:0000256" key="8">
    <source>
        <dbReference type="ARBA" id="ARBA00022833"/>
    </source>
</evidence>
<dbReference type="GO" id="GO:0006457">
    <property type="term" value="P:protein folding"/>
    <property type="evidence" value="ECO:0007669"/>
    <property type="project" value="InterPro"/>
</dbReference>
<evidence type="ECO:0000256" key="7">
    <source>
        <dbReference type="ARBA" id="ARBA00022824"/>
    </source>
</evidence>
<reference evidence="16" key="1">
    <citation type="submission" date="2013-08" db="EMBL/GenBank/DDBJ databases">
        <title>Gene expansion shapes genome architecture in the human pathogen Lichtheimia corymbifera: an evolutionary genomics analysis in the ancient terrestrial Mucorales (Mucoromycotina).</title>
        <authorList>
            <person name="Schwartze V.U."/>
            <person name="Winter S."/>
            <person name="Shelest E."/>
            <person name="Marcet-Houben M."/>
            <person name="Horn F."/>
            <person name="Wehner S."/>
            <person name="Hoffmann K."/>
            <person name="Riege K."/>
            <person name="Sammeth M."/>
            <person name="Nowrousian M."/>
            <person name="Valiante V."/>
            <person name="Linde J."/>
            <person name="Jacobsen I.D."/>
            <person name="Marz M."/>
            <person name="Brakhage A.A."/>
            <person name="Gabaldon T."/>
            <person name="Bocker S."/>
            <person name="Voigt K."/>
        </authorList>
    </citation>
    <scope>NUCLEOTIDE SEQUENCE [LARGE SCALE GENOMIC DNA]</scope>
    <source>
        <strain evidence="16">FSU 9682</strain>
    </source>
</reference>
<feature type="compositionally biased region" description="Acidic residues" evidence="15">
    <location>
        <begin position="372"/>
        <end position="390"/>
    </location>
</feature>
<gene>
    <name evidence="16" type="ORF">LCOR_02382.1</name>
</gene>
<evidence type="ECO:0000256" key="5">
    <source>
        <dbReference type="ARBA" id="ARBA00022734"/>
    </source>
</evidence>
<dbReference type="GO" id="GO:0051082">
    <property type="term" value="F:unfolded protein binding"/>
    <property type="evidence" value="ECO:0007669"/>
    <property type="project" value="InterPro"/>
</dbReference>
<feature type="binding site" evidence="12">
    <location>
        <position position="134"/>
    </location>
    <ligand>
        <name>an alpha-D-glucoside</name>
        <dbReference type="ChEBI" id="CHEBI:22390"/>
    </ligand>
</feature>
<evidence type="ECO:0000256" key="4">
    <source>
        <dbReference type="ARBA" id="ARBA00022729"/>
    </source>
</evidence>
<evidence type="ECO:0000256" key="2">
    <source>
        <dbReference type="ARBA" id="ARBA00010983"/>
    </source>
</evidence>
<organism evidence="16 17">
    <name type="scientific">Lichtheimia corymbifera JMRC:FSU:9682</name>
    <dbReference type="NCBI Taxonomy" id="1263082"/>
    <lineage>
        <taxon>Eukaryota</taxon>
        <taxon>Fungi</taxon>
        <taxon>Fungi incertae sedis</taxon>
        <taxon>Mucoromycota</taxon>
        <taxon>Mucoromycotina</taxon>
        <taxon>Mucoromycetes</taxon>
        <taxon>Mucorales</taxon>
        <taxon>Lichtheimiaceae</taxon>
        <taxon>Lichtheimia</taxon>
    </lineage>
</organism>
<dbReference type="InterPro" id="IPR009033">
    <property type="entry name" value="Calreticulin/calnexin_P_dom_sf"/>
</dbReference>
<dbReference type="PIRSF" id="PIRSF002356">
    <property type="entry name" value="Calreticulin"/>
    <property type="match status" value="1"/>
</dbReference>
<dbReference type="GO" id="GO:0005789">
    <property type="term" value="C:endoplasmic reticulum membrane"/>
    <property type="evidence" value="ECO:0007669"/>
    <property type="project" value="TreeGrafter"/>
</dbReference>
<dbReference type="PANTHER" id="PTHR11073">
    <property type="entry name" value="CALRETICULIN AND CALNEXIN"/>
    <property type="match status" value="1"/>
</dbReference>
<dbReference type="Pfam" id="PF00262">
    <property type="entry name" value="Calreticulin"/>
    <property type="match status" value="1"/>
</dbReference>
<evidence type="ECO:0000256" key="9">
    <source>
        <dbReference type="ARBA" id="ARBA00022837"/>
    </source>
</evidence>
<name>A0A068RNY6_9FUNG</name>
<feature type="compositionally biased region" description="Basic and acidic residues" evidence="15">
    <location>
        <begin position="405"/>
        <end position="414"/>
    </location>
</feature>
<feature type="disulfide bond" evidence="13">
    <location>
        <begin position="104"/>
        <end position="136"/>
    </location>
</feature>
<dbReference type="SUPFAM" id="SSF63887">
    <property type="entry name" value="P-domain of calnexin/calreticulin"/>
    <property type="match status" value="1"/>
</dbReference>
<keyword evidence="10 11" id="KW-0143">Chaperone</keyword>
<dbReference type="AlphaFoldDB" id="A0A068RNY6"/>
<dbReference type="GO" id="GO:0030246">
    <property type="term" value="F:carbohydrate binding"/>
    <property type="evidence" value="ECO:0007669"/>
    <property type="project" value="UniProtKB-KW"/>
</dbReference>
<evidence type="ECO:0000256" key="12">
    <source>
        <dbReference type="PIRSR" id="PIRSR002356-1"/>
    </source>
</evidence>
<keyword evidence="7 11" id="KW-0256">Endoplasmic reticulum</keyword>
<accession>A0A068RNY6</accession>